<comment type="caution">
    <text evidence="3">The sequence shown here is derived from an EMBL/GenBank/DDBJ whole genome shotgun (WGS) entry which is preliminary data.</text>
</comment>
<dbReference type="PIRSF" id="PIRSF001220">
    <property type="entry name" value="L-ASNase_gatD"/>
    <property type="match status" value="1"/>
</dbReference>
<evidence type="ECO:0000259" key="1">
    <source>
        <dbReference type="Pfam" id="PF00710"/>
    </source>
</evidence>
<organism evidence="3 4">
    <name type="scientific">Marinospirillum insulare</name>
    <dbReference type="NCBI Taxonomy" id="217169"/>
    <lineage>
        <taxon>Bacteria</taxon>
        <taxon>Pseudomonadati</taxon>
        <taxon>Pseudomonadota</taxon>
        <taxon>Gammaproteobacteria</taxon>
        <taxon>Oceanospirillales</taxon>
        <taxon>Oceanospirillaceae</taxon>
        <taxon>Marinospirillum</taxon>
    </lineage>
</organism>
<dbReference type="Gene3D" id="3.40.50.1170">
    <property type="entry name" value="L-asparaginase, N-terminal domain"/>
    <property type="match status" value="1"/>
</dbReference>
<dbReference type="Pfam" id="PF00710">
    <property type="entry name" value="Asparaginase"/>
    <property type="match status" value="1"/>
</dbReference>
<feature type="domain" description="L-asparaginase N-terminal" evidence="1">
    <location>
        <begin position="38"/>
        <end position="162"/>
    </location>
</feature>
<dbReference type="Pfam" id="PF17763">
    <property type="entry name" value="Asparaginase_C"/>
    <property type="match status" value="1"/>
</dbReference>
<dbReference type="SUPFAM" id="SSF53774">
    <property type="entry name" value="Glutaminase/Asparaginase"/>
    <property type="match status" value="1"/>
</dbReference>
<dbReference type="PANTHER" id="PTHR11707:SF28">
    <property type="entry name" value="60 KDA LYSOPHOSPHOLIPASE"/>
    <property type="match status" value="1"/>
</dbReference>
<dbReference type="Gene3D" id="3.40.50.40">
    <property type="match status" value="1"/>
</dbReference>
<dbReference type="InterPro" id="IPR006034">
    <property type="entry name" value="Asparaginase/glutaminase-like"/>
</dbReference>
<dbReference type="InterPro" id="IPR036152">
    <property type="entry name" value="Asp/glu_Ase-like_sf"/>
</dbReference>
<proteinExistence type="predicted"/>
<protein>
    <submittedName>
        <fullName evidence="3">L-asparaginase 1</fullName>
    </submittedName>
</protein>
<evidence type="ECO:0000313" key="3">
    <source>
        <dbReference type="EMBL" id="GLR64720.1"/>
    </source>
</evidence>
<evidence type="ECO:0000313" key="4">
    <source>
        <dbReference type="Proteomes" id="UP001156682"/>
    </source>
</evidence>
<dbReference type="EMBL" id="BSOR01000037">
    <property type="protein sequence ID" value="GLR64720.1"/>
    <property type="molecule type" value="Genomic_DNA"/>
</dbReference>
<dbReference type="InterPro" id="IPR037152">
    <property type="entry name" value="L-asparaginase_N_sf"/>
</dbReference>
<feature type="domain" description="Asparaginase/glutaminase C-terminal" evidence="2">
    <location>
        <begin position="195"/>
        <end position="293"/>
    </location>
</feature>
<dbReference type="SMART" id="SM00870">
    <property type="entry name" value="Asparaginase"/>
    <property type="match status" value="1"/>
</dbReference>
<dbReference type="InterPro" id="IPR027473">
    <property type="entry name" value="L-asparaginase_C"/>
</dbReference>
<reference evidence="4" key="1">
    <citation type="journal article" date="2019" name="Int. J. Syst. Evol. Microbiol.">
        <title>The Global Catalogue of Microorganisms (GCM) 10K type strain sequencing project: providing services to taxonomists for standard genome sequencing and annotation.</title>
        <authorList>
            <consortium name="The Broad Institute Genomics Platform"/>
            <consortium name="The Broad Institute Genome Sequencing Center for Infectious Disease"/>
            <person name="Wu L."/>
            <person name="Ma J."/>
        </authorList>
    </citation>
    <scope>NUCLEOTIDE SEQUENCE [LARGE SCALE GENOMIC DNA]</scope>
    <source>
        <strain evidence="4">NBRC 100033</strain>
    </source>
</reference>
<sequence length="311" mass="33843">MLPGENGLEPGSHFASRLLPLLDESWLKKLHCELSFCELSPLLDSSAMNASHWFSLAAQLLDEQNQYDSFILLQGTDTLAWTAGALDCLLTHFSPPLVLTASQLPLGSPNSDALANIQFALEQAVQLETGCFIAFAKQLLPAQATRKFDSQNLDAFTAVNQPLASKHFWPANGYLTAKQLRQLAGSFQPKLLRLPLIPSLNDAWLAQQLDGLDGLILEGLGSGNSPCLPLTFKRLTELHLTQGLVIGLTSQCWQGGVNQNYAASADLYQAGVVALGKMTPEYAEARLVCLLALNHFNIISAADLPLYWLND</sequence>
<gene>
    <name evidence="3" type="ORF">GCM10007878_21580</name>
</gene>
<dbReference type="Proteomes" id="UP001156682">
    <property type="component" value="Unassembled WGS sequence"/>
</dbReference>
<keyword evidence="4" id="KW-1185">Reference proteome</keyword>
<evidence type="ECO:0000259" key="2">
    <source>
        <dbReference type="Pfam" id="PF17763"/>
    </source>
</evidence>
<dbReference type="InterPro" id="IPR027474">
    <property type="entry name" value="L-asparaginase_N"/>
</dbReference>
<dbReference type="PANTHER" id="PTHR11707">
    <property type="entry name" value="L-ASPARAGINASE"/>
    <property type="match status" value="1"/>
</dbReference>
<dbReference type="PIRSF" id="PIRSF500176">
    <property type="entry name" value="L_ASNase"/>
    <property type="match status" value="1"/>
</dbReference>
<accession>A0ABQ5ZX12</accession>
<dbReference type="PROSITE" id="PS51732">
    <property type="entry name" value="ASN_GLN_ASE_3"/>
    <property type="match status" value="1"/>
</dbReference>
<name>A0ABQ5ZX12_9GAMM</name>
<dbReference type="InterPro" id="IPR040919">
    <property type="entry name" value="Asparaginase_C"/>
</dbReference>